<dbReference type="GO" id="GO:0007623">
    <property type="term" value="P:circadian rhythm"/>
    <property type="evidence" value="ECO:0007669"/>
    <property type="project" value="UniProtKB-ARBA"/>
</dbReference>
<dbReference type="InterPro" id="IPR010562">
    <property type="entry name" value="Haemolymph_juvenile_hormone-bd"/>
</dbReference>
<proteinExistence type="inferred from homology"/>
<evidence type="ECO:0000256" key="1">
    <source>
        <dbReference type="ARBA" id="ARBA00022729"/>
    </source>
</evidence>
<evidence type="ECO:0000256" key="3">
    <source>
        <dbReference type="ARBA" id="ARBA00060902"/>
    </source>
</evidence>
<keyword evidence="1 4" id="KW-0732">Signal</keyword>
<feature type="signal peptide" evidence="4">
    <location>
        <begin position="1"/>
        <end position="18"/>
    </location>
</feature>
<dbReference type="PANTHER" id="PTHR11008:SF39">
    <property type="entry name" value="CIRCADIAN CLOCK-CONTROLLED PROTEIN-LIKE PROTEIN"/>
    <property type="match status" value="1"/>
</dbReference>
<dbReference type="Proteomes" id="UP001353858">
    <property type="component" value="Unassembled WGS sequence"/>
</dbReference>
<dbReference type="Pfam" id="PF06585">
    <property type="entry name" value="JHBP"/>
    <property type="match status" value="1"/>
</dbReference>
<accession>A0AAN7Q460</accession>
<keyword evidence="2" id="KW-0090">Biological rhythms</keyword>
<dbReference type="PANTHER" id="PTHR11008">
    <property type="entry name" value="PROTEIN TAKEOUT-LIKE PROTEIN"/>
    <property type="match status" value="1"/>
</dbReference>
<evidence type="ECO:0000313" key="5">
    <source>
        <dbReference type="EMBL" id="KAK4879065.1"/>
    </source>
</evidence>
<dbReference type="PROSITE" id="PS51257">
    <property type="entry name" value="PROKAR_LIPOPROTEIN"/>
    <property type="match status" value="1"/>
</dbReference>
<gene>
    <name evidence="5" type="ORF">RN001_007211</name>
</gene>
<evidence type="ECO:0000256" key="2">
    <source>
        <dbReference type="ARBA" id="ARBA00023108"/>
    </source>
</evidence>
<evidence type="ECO:0000256" key="4">
    <source>
        <dbReference type="SAM" id="SignalP"/>
    </source>
</evidence>
<keyword evidence="6" id="KW-1185">Reference proteome</keyword>
<dbReference type="AlphaFoldDB" id="A0AAN7Q460"/>
<comment type="caution">
    <text evidence="5">The sequence shown here is derived from an EMBL/GenBank/DDBJ whole genome shotgun (WGS) entry which is preliminary data.</text>
</comment>
<protein>
    <submittedName>
        <fullName evidence="5">Uncharacterized protein</fullName>
    </submittedName>
</protein>
<dbReference type="FunFam" id="3.15.10.30:FF:000001">
    <property type="entry name" value="Takeout-like protein 1"/>
    <property type="match status" value="1"/>
</dbReference>
<dbReference type="InterPro" id="IPR038606">
    <property type="entry name" value="To_sf"/>
</dbReference>
<dbReference type="Gene3D" id="3.15.10.30">
    <property type="entry name" value="Haemolymph juvenile hormone binding protein"/>
    <property type="match status" value="1"/>
</dbReference>
<dbReference type="SMART" id="SM00700">
    <property type="entry name" value="JHBP"/>
    <property type="match status" value="1"/>
</dbReference>
<organism evidence="5 6">
    <name type="scientific">Aquatica leii</name>
    <dbReference type="NCBI Taxonomy" id="1421715"/>
    <lineage>
        <taxon>Eukaryota</taxon>
        <taxon>Metazoa</taxon>
        <taxon>Ecdysozoa</taxon>
        <taxon>Arthropoda</taxon>
        <taxon>Hexapoda</taxon>
        <taxon>Insecta</taxon>
        <taxon>Pterygota</taxon>
        <taxon>Neoptera</taxon>
        <taxon>Endopterygota</taxon>
        <taxon>Coleoptera</taxon>
        <taxon>Polyphaga</taxon>
        <taxon>Elateriformia</taxon>
        <taxon>Elateroidea</taxon>
        <taxon>Lampyridae</taxon>
        <taxon>Luciolinae</taxon>
        <taxon>Aquatica</taxon>
    </lineage>
</organism>
<dbReference type="EMBL" id="JARPUR010000003">
    <property type="protein sequence ID" value="KAK4879065.1"/>
    <property type="molecule type" value="Genomic_DNA"/>
</dbReference>
<sequence length="248" mass="27698">MKVVSGLFVFSAIAFCSCKIPDYIKVCKFNDPQLGDCISSSVNMIRGKLKDGIKELNVPPLEPLFIDRLSFGNKDYASHLATNLTNIKITGASEFNIIKVVPTLTKKGHTFRIEAIIPKLHIEGDYEINTKILSLELKGNGPFTADLNQYHFECMLKGKKVEKEGANHLEFAKMQCNVVIDKSSIYLHNLFGGNPILEKATNDAISENSESLYQDIRPGISDAIRQRFTDIANSVTLAFTYEELFPET</sequence>
<evidence type="ECO:0000313" key="6">
    <source>
        <dbReference type="Proteomes" id="UP001353858"/>
    </source>
</evidence>
<name>A0AAN7Q460_9COLE</name>
<feature type="chain" id="PRO_5042941407" evidence="4">
    <location>
        <begin position="19"/>
        <end position="248"/>
    </location>
</feature>
<reference evidence="6" key="1">
    <citation type="submission" date="2023-01" db="EMBL/GenBank/DDBJ databases">
        <title>Key to firefly adult light organ development and bioluminescence: homeobox transcription factors regulate luciferase expression and transportation to peroxisome.</title>
        <authorList>
            <person name="Fu X."/>
        </authorList>
    </citation>
    <scope>NUCLEOTIDE SEQUENCE [LARGE SCALE GENOMIC DNA]</scope>
</reference>
<dbReference type="GO" id="GO:0005615">
    <property type="term" value="C:extracellular space"/>
    <property type="evidence" value="ECO:0007669"/>
    <property type="project" value="TreeGrafter"/>
</dbReference>
<comment type="similarity">
    <text evidence="3">Belongs to the TO family.</text>
</comment>